<evidence type="ECO:0000256" key="1">
    <source>
        <dbReference type="SAM" id="MobiDB-lite"/>
    </source>
</evidence>
<protein>
    <submittedName>
        <fullName evidence="2">Uncharacterized protein</fullName>
    </submittedName>
</protein>
<dbReference type="EMBL" id="JARKHS020010863">
    <property type="protein sequence ID" value="KAK8778329.1"/>
    <property type="molecule type" value="Genomic_DNA"/>
</dbReference>
<dbReference type="Proteomes" id="UP001321473">
    <property type="component" value="Unassembled WGS sequence"/>
</dbReference>
<feature type="compositionally biased region" description="Basic and acidic residues" evidence="1">
    <location>
        <begin position="103"/>
        <end position="142"/>
    </location>
</feature>
<organism evidence="2 3">
    <name type="scientific">Amblyomma americanum</name>
    <name type="common">Lone star tick</name>
    <dbReference type="NCBI Taxonomy" id="6943"/>
    <lineage>
        <taxon>Eukaryota</taxon>
        <taxon>Metazoa</taxon>
        <taxon>Ecdysozoa</taxon>
        <taxon>Arthropoda</taxon>
        <taxon>Chelicerata</taxon>
        <taxon>Arachnida</taxon>
        <taxon>Acari</taxon>
        <taxon>Parasitiformes</taxon>
        <taxon>Ixodida</taxon>
        <taxon>Ixodoidea</taxon>
        <taxon>Ixodidae</taxon>
        <taxon>Amblyomminae</taxon>
        <taxon>Amblyomma</taxon>
    </lineage>
</organism>
<feature type="region of interest" description="Disordered" evidence="1">
    <location>
        <begin position="54"/>
        <end position="149"/>
    </location>
</feature>
<keyword evidence="3" id="KW-1185">Reference proteome</keyword>
<gene>
    <name evidence="2" type="ORF">V5799_020329</name>
</gene>
<sequence length="201" mass="21956">MASPKWFSRDDDSAETTPEATYKPAGAATGQAIVLPPVTVDIIPKVTTLPITTATPTTKTESQTTSTHSTPTTSTTTTTTSTSTTSTTTTPTSTTSRPTTTQHIDDKYHNDPDKHNNHEEHIDDKYHNDLDKHNNHEEHINDNHNGASNDASVINVQSYSPSFEPALVDLWNRGISHFGVINIYGDNTQQSVIIGVLKFLQ</sequence>
<evidence type="ECO:0000313" key="3">
    <source>
        <dbReference type="Proteomes" id="UP001321473"/>
    </source>
</evidence>
<dbReference type="AlphaFoldDB" id="A0AAQ4EU51"/>
<evidence type="ECO:0000313" key="2">
    <source>
        <dbReference type="EMBL" id="KAK8778329.1"/>
    </source>
</evidence>
<comment type="caution">
    <text evidence="2">The sequence shown here is derived from an EMBL/GenBank/DDBJ whole genome shotgun (WGS) entry which is preliminary data.</text>
</comment>
<accession>A0AAQ4EU51</accession>
<feature type="region of interest" description="Disordered" evidence="1">
    <location>
        <begin position="1"/>
        <end position="24"/>
    </location>
</feature>
<feature type="non-terminal residue" evidence="2">
    <location>
        <position position="201"/>
    </location>
</feature>
<reference evidence="2 3" key="1">
    <citation type="journal article" date="2023" name="Arcadia Sci">
        <title>De novo assembly of a long-read Amblyomma americanum tick genome.</title>
        <authorList>
            <person name="Chou S."/>
            <person name="Poskanzer K.E."/>
            <person name="Rollins M."/>
            <person name="Thuy-Boun P.S."/>
        </authorList>
    </citation>
    <scope>NUCLEOTIDE SEQUENCE [LARGE SCALE GENOMIC DNA]</scope>
    <source>
        <strain evidence="2">F_SG_1</strain>
        <tissue evidence="2">Salivary glands</tissue>
    </source>
</reference>
<proteinExistence type="predicted"/>
<feature type="compositionally biased region" description="Low complexity" evidence="1">
    <location>
        <begin position="54"/>
        <end position="101"/>
    </location>
</feature>
<name>A0AAQ4EU51_AMBAM</name>